<dbReference type="Pfam" id="PF00512">
    <property type="entry name" value="HisKA"/>
    <property type="match status" value="1"/>
</dbReference>
<evidence type="ECO:0000256" key="5">
    <source>
        <dbReference type="ARBA" id="ARBA00022553"/>
    </source>
</evidence>
<comment type="subcellular location">
    <subcellularLocation>
        <location evidence="2">Cell membrane</location>
        <topology evidence="2">Multi-pass membrane protein</topology>
    </subcellularLocation>
</comment>
<evidence type="ECO:0000256" key="3">
    <source>
        <dbReference type="ARBA" id="ARBA00012438"/>
    </source>
</evidence>
<dbReference type="RefSeq" id="WP_103203093.1">
    <property type="nucleotide sequence ID" value="NZ_CVTD020000017.1"/>
</dbReference>
<evidence type="ECO:0000256" key="9">
    <source>
        <dbReference type="ARBA" id="ARBA00022777"/>
    </source>
</evidence>
<evidence type="ECO:0000256" key="11">
    <source>
        <dbReference type="ARBA" id="ARBA00022989"/>
    </source>
</evidence>
<dbReference type="PANTHER" id="PTHR45528:SF1">
    <property type="entry name" value="SENSOR HISTIDINE KINASE CPXA"/>
    <property type="match status" value="1"/>
</dbReference>
<evidence type="ECO:0000256" key="13">
    <source>
        <dbReference type="ARBA" id="ARBA00023136"/>
    </source>
</evidence>
<dbReference type="OrthoDB" id="9806130at2"/>
<sequence>MIALRNKEFRTVLIFTLITISIFSLIGFRTNKIFGILLLAQGVLLSVYFISLTLYRYNQIKKLSAYLKKIQQGEYSLDIRDNKEGELSILKSEIYKVTNMLSEYNEKLKNDKILLSEHMADISHQLKTPLTSMMVMVDLLKDENLPADKRKQFTSQIYAQLERIEWLVTSLLTISKLDADVIEMKQVRIKAGDLIQSAVEPVLIPMELKEIDLSVSGEDNIITCDPHWMREALLNILKNCIEHTMPGGKLKISVNDNPLYSEIVIEDTGVGISKEDLPYIFTRFYRGKNSSSDSVGIGLAMSRSIILRQGGDISVKSVEGQGSTFTVKLYKSVI</sequence>
<evidence type="ECO:0000256" key="8">
    <source>
        <dbReference type="ARBA" id="ARBA00022741"/>
    </source>
</evidence>
<dbReference type="EMBL" id="CVTD020000017">
    <property type="protein sequence ID" value="CRZ35001.1"/>
    <property type="molecule type" value="Genomic_DNA"/>
</dbReference>
<dbReference type="InterPro" id="IPR050398">
    <property type="entry name" value="HssS/ArlS-like"/>
</dbReference>
<dbReference type="InterPro" id="IPR036097">
    <property type="entry name" value="HisK_dim/P_sf"/>
</dbReference>
<dbReference type="PROSITE" id="PS50109">
    <property type="entry name" value="HIS_KIN"/>
    <property type="match status" value="1"/>
</dbReference>
<gene>
    <name evidence="16" type="ORF">HHT355_1801</name>
</gene>
<evidence type="ECO:0000256" key="6">
    <source>
        <dbReference type="ARBA" id="ARBA00022679"/>
    </source>
</evidence>
<dbReference type="SMART" id="SM00388">
    <property type="entry name" value="HisKA"/>
    <property type="match status" value="1"/>
</dbReference>
<keyword evidence="13 14" id="KW-0472">Membrane</keyword>
<name>A0A0H5SJR3_HERHM</name>
<evidence type="ECO:0000313" key="17">
    <source>
        <dbReference type="Proteomes" id="UP000236497"/>
    </source>
</evidence>
<keyword evidence="12" id="KW-0902">Two-component regulatory system</keyword>
<protein>
    <recommendedName>
        <fullName evidence="3">histidine kinase</fullName>
        <ecNumber evidence="3">2.7.13.3</ecNumber>
    </recommendedName>
</protein>
<evidence type="ECO:0000259" key="15">
    <source>
        <dbReference type="PROSITE" id="PS50109"/>
    </source>
</evidence>
<evidence type="ECO:0000256" key="7">
    <source>
        <dbReference type="ARBA" id="ARBA00022692"/>
    </source>
</evidence>
<keyword evidence="5" id="KW-0597">Phosphoprotein</keyword>
<dbReference type="Proteomes" id="UP000236497">
    <property type="component" value="Unassembled WGS sequence"/>
</dbReference>
<keyword evidence="4" id="KW-1003">Cell membrane</keyword>
<proteinExistence type="predicted"/>
<dbReference type="InterPro" id="IPR004358">
    <property type="entry name" value="Sig_transdc_His_kin-like_C"/>
</dbReference>
<accession>A0A0H5SJR3</accession>
<dbReference type="InterPro" id="IPR003594">
    <property type="entry name" value="HATPase_dom"/>
</dbReference>
<keyword evidence="8" id="KW-0547">Nucleotide-binding</keyword>
<dbReference type="SUPFAM" id="SSF55874">
    <property type="entry name" value="ATPase domain of HSP90 chaperone/DNA topoisomerase II/histidine kinase"/>
    <property type="match status" value="1"/>
</dbReference>
<reference evidence="16 17" key="1">
    <citation type="submission" date="2015-06" db="EMBL/GenBank/DDBJ databases">
        <authorList>
            <person name="Wibberg Daniel"/>
        </authorList>
    </citation>
    <scope>NUCLEOTIDE SEQUENCE [LARGE SCALE GENOMIC DNA]</scope>
    <source>
        <strain evidence="16 17">T3/55T</strain>
    </source>
</reference>
<dbReference type="PRINTS" id="PR00344">
    <property type="entry name" value="BCTRLSENSOR"/>
</dbReference>
<evidence type="ECO:0000256" key="12">
    <source>
        <dbReference type="ARBA" id="ARBA00023012"/>
    </source>
</evidence>
<keyword evidence="9" id="KW-0418">Kinase</keyword>
<dbReference type="Gene3D" id="3.30.565.10">
    <property type="entry name" value="Histidine kinase-like ATPase, C-terminal domain"/>
    <property type="match status" value="1"/>
</dbReference>
<dbReference type="AlphaFoldDB" id="A0A0H5SJR3"/>
<dbReference type="SMART" id="SM00387">
    <property type="entry name" value="HATPase_c"/>
    <property type="match status" value="1"/>
</dbReference>
<evidence type="ECO:0000313" key="16">
    <source>
        <dbReference type="EMBL" id="CRZ35001.1"/>
    </source>
</evidence>
<evidence type="ECO:0000256" key="14">
    <source>
        <dbReference type="SAM" id="Phobius"/>
    </source>
</evidence>
<dbReference type="EC" id="2.7.13.3" evidence="3"/>
<evidence type="ECO:0000256" key="2">
    <source>
        <dbReference type="ARBA" id="ARBA00004651"/>
    </source>
</evidence>
<dbReference type="InterPro" id="IPR005467">
    <property type="entry name" value="His_kinase_dom"/>
</dbReference>
<keyword evidence="7 14" id="KW-0812">Transmembrane</keyword>
<organism evidence="16 17">
    <name type="scientific">Herbinix hemicellulosilytica</name>
    <dbReference type="NCBI Taxonomy" id="1564487"/>
    <lineage>
        <taxon>Bacteria</taxon>
        <taxon>Bacillati</taxon>
        <taxon>Bacillota</taxon>
        <taxon>Clostridia</taxon>
        <taxon>Lachnospirales</taxon>
        <taxon>Lachnospiraceae</taxon>
        <taxon>Herbinix</taxon>
    </lineage>
</organism>
<dbReference type="InterPro" id="IPR036890">
    <property type="entry name" value="HATPase_C_sf"/>
</dbReference>
<evidence type="ECO:0000256" key="10">
    <source>
        <dbReference type="ARBA" id="ARBA00022840"/>
    </source>
</evidence>
<dbReference type="GO" id="GO:0000155">
    <property type="term" value="F:phosphorelay sensor kinase activity"/>
    <property type="evidence" value="ECO:0007669"/>
    <property type="project" value="InterPro"/>
</dbReference>
<keyword evidence="17" id="KW-1185">Reference proteome</keyword>
<keyword evidence="10" id="KW-0067">ATP-binding</keyword>
<comment type="catalytic activity">
    <reaction evidence="1">
        <text>ATP + protein L-histidine = ADP + protein N-phospho-L-histidine.</text>
        <dbReference type="EC" id="2.7.13.3"/>
    </reaction>
</comment>
<evidence type="ECO:0000256" key="4">
    <source>
        <dbReference type="ARBA" id="ARBA00022475"/>
    </source>
</evidence>
<keyword evidence="11 14" id="KW-1133">Transmembrane helix</keyword>
<dbReference type="SUPFAM" id="SSF47384">
    <property type="entry name" value="Homodimeric domain of signal transducing histidine kinase"/>
    <property type="match status" value="1"/>
</dbReference>
<feature type="transmembrane region" description="Helical" evidence="14">
    <location>
        <begin position="12"/>
        <end position="28"/>
    </location>
</feature>
<dbReference type="InterPro" id="IPR003661">
    <property type="entry name" value="HisK_dim/P_dom"/>
</dbReference>
<evidence type="ECO:0000256" key="1">
    <source>
        <dbReference type="ARBA" id="ARBA00000085"/>
    </source>
</evidence>
<feature type="domain" description="Histidine kinase" evidence="15">
    <location>
        <begin position="121"/>
        <end position="333"/>
    </location>
</feature>
<dbReference type="Pfam" id="PF02518">
    <property type="entry name" value="HATPase_c"/>
    <property type="match status" value="1"/>
</dbReference>
<dbReference type="CDD" id="cd00082">
    <property type="entry name" value="HisKA"/>
    <property type="match status" value="1"/>
</dbReference>
<dbReference type="Gene3D" id="1.10.287.130">
    <property type="match status" value="1"/>
</dbReference>
<keyword evidence="6" id="KW-0808">Transferase</keyword>
<dbReference type="GO" id="GO:0005886">
    <property type="term" value="C:plasma membrane"/>
    <property type="evidence" value="ECO:0007669"/>
    <property type="project" value="UniProtKB-SubCell"/>
</dbReference>
<dbReference type="PANTHER" id="PTHR45528">
    <property type="entry name" value="SENSOR HISTIDINE KINASE CPXA"/>
    <property type="match status" value="1"/>
</dbReference>
<feature type="transmembrane region" description="Helical" evidence="14">
    <location>
        <begin position="34"/>
        <end position="55"/>
    </location>
</feature>
<dbReference type="GO" id="GO:0005524">
    <property type="term" value="F:ATP binding"/>
    <property type="evidence" value="ECO:0007669"/>
    <property type="project" value="UniProtKB-KW"/>
</dbReference>